<organism evidence="1 2">
    <name type="scientific">Senna tora</name>
    <dbReference type="NCBI Taxonomy" id="362788"/>
    <lineage>
        <taxon>Eukaryota</taxon>
        <taxon>Viridiplantae</taxon>
        <taxon>Streptophyta</taxon>
        <taxon>Embryophyta</taxon>
        <taxon>Tracheophyta</taxon>
        <taxon>Spermatophyta</taxon>
        <taxon>Magnoliopsida</taxon>
        <taxon>eudicotyledons</taxon>
        <taxon>Gunneridae</taxon>
        <taxon>Pentapetalae</taxon>
        <taxon>rosids</taxon>
        <taxon>fabids</taxon>
        <taxon>Fabales</taxon>
        <taxon>Fabaceae</taxon>
        <taxon>Caesalpinioideae</taxon>
        <taxon>Cassia clade</taxon>
        <taxon>Senna</taxon>
    </lineage>
</organism>
<dbReference type="Proteomes" id="UP000634136">
    <property type="component" value="Unassembled WGS sequence"/>
</dbReference>
<sequence>MAIYMEACIRCRSIRSKVEVFFVYMLVFKL</sequence>
<accession>A0A834XHI6</accession>
<reference evidence="1" key="1">
    <citation type="submission" date="2020-09" db="EMBL/GenBank/DDBJ databases">
        <title>Genome-Enabled Discovery of Anthraquinone Biosynthesis in Senna tora.</title>
        <authorList>
            <person name="Kang S.-H."/>
            <person name="Pandey R.P."/>
            <person name="Lee C.-M."/>
            <person name="Sim J.-S."/>
            <person name="Jeong J.-T."/>
            <person name="Choi B.-S."/>
            <person name="Jung M."/>
            <person name="Ginzburg D."/>
            <person name="Zhao K."/>
            <person name="Won S.Y."/>
            <person name="Oh T.-J."/>
            <person name="Yu Y."/>
            <person name="Kim N.-H."/>
            <person name="Lee O.R."/>
            <person name="Lee T.-H."/>
            <person name="Bashyal P."/>
            <person name="Kim T.-S."/>
            <person name="Lee W.-H."/>
            <person name="Kawkins C."/>
            <person name="Kim C.-K."/>
            <person name="Kim J.S."/>
            <person name="Ahn B.O."/>
            <person name="Rhee S.Y."/>
            <person name="Sohng J.K."/>
        </authorList>
    </citation>
    <scope>NUCLEOTIDE SEQUENCE</scope>
    <source>
        <tissue evidence="1">Leaf</tissue>
    </source>
</reference>
<protein>
    <submittedName>
        <fullName evidence="1">Uncharacterized protein</fullName>
    </submittedName>
</protein>
<dbReference type="AlphaFoldDB" id="A0A834XHI6"/>
<proteinExistence type="predicted"/>
<dbReference type="EMBL" id="JAAIUW010000001">
    <property type="protein sequence ID" value="KAF7845543.1"/>
    <property type="molecule type" value="Genomic_DNA"/>
</dbReference>
<gene>
    <name evidence="1" type="ORF">G2W53_002448</name>
</gene>
<name>A0A834XHI6_9FABA</name>
<comment type="caution">
    <text evidence="1">The sequence shown here is derived from an EMBL/GenBank/DDBJ whole genome shotgun (WGS) entry which is preliminary data.</text>
</comment>
<evidence type="ECO:0000313" key="2">
    <source>
        <dbReference type="Proteomes" id="UP000634136"/>
    </source>
</evidence>
<evidence type="ECO:0000313" key="1">
    <source>
        <dbReference type="EMBL" id="KAF7845543.1"/>
    </source>
</evidence>
<keyword evidence="2" id="KW-1185">Reference proteome</keyword>